<dbReference type="GO" id="GO:0030170">
    <property type="term" value="F:pyridoxal phosphate binding"/>
    <property type="evidence" value="ECO:0007669"/>
    <property type="project" value="InterPro"/>
</dbReference>
<dbReference type="GO" id="GO:0004123">
    <property type="term" value="F:cystathionine gamma-lyase activity"/>
    <property type="evidence" value="ECO:0007669"/>
    <property type="project" value="TreeGrafter"/>
</dbReference>
<protein>
    <submittedName>
        <fullName evidence="6">Cystathionine gamma-synthase</fullName>
    </submittedName>
</protein>
<comment type="caution">
    <text evidence="6">The sequence shown here is derived from an EMBL/GenBank/DDBJ whole genome shotgun (WGS) entry which is preliminary data.</text>
</comment>
<dbReference type="InterPro" id="IPR015422">
    <property type="entry name" value="PyrdxlP-dep_Trfase_small"/>
</dbReference>
<dbReference type="GO" id="GO:0005737">
    <property type="term" value="C:cytoplasm"/>
    <property type="evidence" value="ECO:0007669"/>
    <property type="project" value="TreeGrafter"/>
</dbReference>
<accession>A0A1V6LW51</accession>
<dbReference type="FunFam" id="3.90.1150.10:FF:000008">
    <property type="entry name" value="Cystathionine gamma-synthase"/>
    <property type="match status" value="1"/>
</dbReference>
<dbReference type="EMBL" id="MTBC01000001">
    <property type="protein sequence ID" value="OQD44414.1"/>
    <property type="molecule type" value="Genomic_DNA"/>
</dbReference>
<dbReference type="Gene3D" id="3.40.640.10">
    <property type="entry name" value="Type I PLP-dependent aspartate aminotransferase-like (Major domain)"/>
    <property type="match status" value="1"/>
</dbReference>
<organism evidence="6 7">
    <name type="scientific">Croceivirga radicis</name>
    <dbReference type="NCBI Taxonomy" id="1929488"/>
    <lineage>
        <taxon>Bacteria</taxon>
        <taxon>Pseudomonadati</taxon>
        <taxon>Bacteroidota</taxon>
        <taxon>Flavobacteriia</taxon>
        <taxon>Flavobacteriales</taxon>
        <taxon>Flavobacteriaceae</taxon>
        <taxon>Croceivirga</taxon>
    </lineage>
</organism>
<reference evidence="6 7" key="1">
    <citation type="submission" date="2016-12" db="EMBL/GenBank/DDBJ databases">
        <authorList>
            <person name="Song W.-J."/>
            <person name="Kurnit D.M."/>
        </authorList>
    </citation>
    <scope>NUCLEOTIDE SEQUENCE [LARGE SCALE GENOMIC DNA]</scope>
    <source>
        <strain evidence="6 7">HSG9</strain>
    </source>
</reference>
<dbReference type="GO" id="GO:0003962">
    <property type="term" value="F:cystathionine gamma-synthase activity"/>
    <property type="evidence" value="ECO:0007669"/>
    <property type="project" value="TreeGrafter"/>
</dbReference>
<dbReference type="InterPro" id="IPR054542">
    <property type="entry name" value="Cys_met_metab_PP"/>
</dbReference>
<evidence type="ECO:0000256" key="3">
    <source>
        <dbReference type="ARBA" id="ARBA00022898"/>
    </source>
</evidence>
<dbReference type="AlphaFoldDB" id="A0A1V6LW51"/>
<dbReference type="Proteomes" id="UP000191680">
    <property type="component" value="Unassembled WGS sequence"/>
</dbReference>
<name>A0A1V6LW51_9FLAO</name>
<proteinExistence type="inferred from homology"/>
<dbReference type="InterPro" id="IPR000277">
    <property type="entry name" value="Cys/Met-Metab_PyrdxlP-dep_enz"/>
</dbReference>
<evidence type="ECO:0000256" key="2">
    <source>
        <dbReference type="ARBA" id="ARBA00009077"/>
    </source>
</evidence>
<dbReference type="FunFam" id="3.40.640.10:FF:000009">
    <property type="entry name" value="Cystathionine gamma-synthase homolog"/>
    <property type="match status" value="1"/>
</dbReference>
<evidence type="ECO:0000313" key="6">
    <source>
        <dbReference type="EMBL" id="OQD44414.1"/>
    </source>
</evidence>
<dbReference type="RefSeq" id="WP_080317916.1">
    <property type="nucleotide sequence ID" value="NZ_MTBC01000001.1"/>
</dbReference>
<keyword evidence="3 4" id="KW-0663">Pyridoxal phosphate</keyword>
<dbReference type="GO" id="GO:0019343">
    <property type="term" value="P:cysteine biosynthetic process via cystathionine"/>
    <property type="evidence" value="ECO:0007669"/>
    <property type="project" value="TreeGrafter"/>
</dbReference>
<dbReference type="OrthoDB" id="9803729at2"/>
<dbReference type="PANTHER" id="PTHR11808:SF15">
    <property type="entry name" value="CYSTATHIONINE GAMMA-LYASE"/>
    <property type="match status" value="1"/>
</dbReference>
<dbReference type="InterPro" id="IPR015424">
    <property type="entry name" value="PyrdxlP-dep_Trfase"/>
</dbReference>
<evidence type="ECO:0000313" key="7">
    <source>
        <dbReference type="Proteomes" id="UP000191680"/>
    </source>
</evidence>
<dbReference type="PROSITE" id="PS00868">
    <property type="entry name" value="CYS_MET_METAB_PP"/>
    <property type="match status" value="1"/>
</dbReference>
<dbReference type="GO" id="GO:0019346">
    <property type="term" value="P:transsulfuration"/>
    <property type="evidence" value="ECO:0007669"/>
    <property type="project" value="InterPro"/>
</dbReference>
<dbReference type="PANTHER" id="PTHR11808">
    <property type="entry name" value="TRANS-SULFURATION ENZYME FAMILY MEMBER"/>
    <property type="match status" value="1"/>
</dbReference>
<sequence length="387" mass="42151">MNKTTYRFETAAIHGGQQPDKAYGAVMPPIYQTSTYAQTAPGKNLGYGYSRGANPTRTALENSLKSLEQGSHAFAYASGMAAVDAVLKLLQPGDQVICTQDIYGGSFRLFKGIFEQYGLVFKFIDLGNANDLSKHLNKDTKMVWLESPTNPMLQLVDIAAIAAQLKGTDILLAVDNTFASPYLQQPLNLGADIVMHSATKYLGGHSDVIAGALVVKDEALADRLRFITNSTGAICGPMDSFLVVRGIKTLALRMQRHCENTAKIAVFLKNHPKIENVFWPGFPEHPNHEIAKKQMRDFGGMLAFKLRDSDQNATIACIQRLNLFTLAESLGGVESLIGHPATMSHGSMPKNEQLKNGISPNLVRLSVGIEAVEDLIDDLKSALNEND</sequence>
<dbReference type="Gene3D" id="3.90.1150.10">
    <property type="entry name" value="Aspartate Aminotransferase, domain 1"/>
    <property type="match status" value="1"/>
</dbReference>
<keyword evidence="7" id="KW-1185">Reference proteome</keyword>
<dbReference type="PIRSF" id="PIRSF001434">
    <property type="entry name" value="CGS"/>
    <property type="match status" value="1"/>
</dbReference>
<evidence type="ECO:0000256" key="1">
    <source>
        <dbReference type="ARBA" id="ARBA00001933"/>
    </source>
</evidence>
<dbReference type="InterPro" id="IPR015421">
    <property type="entry name" value="PyrdxlP-dep_Trfase_major"/>
</dbReference>
<comment type="similarity">
    <text evidence="2 5">Belongs to the trans-sulfuration enzymes family.</text>
</comment>
<feature type="modified residue" description="N6-(pyridoxal phosphate)lysine" evidence="4">
    <location>
        <position position="200"/>
    </location>
</feature>
<gene>
    <name evidence="6" type="ORF">BUL40_02350</name>
</gene>
<evidence type="ECO:0000256" key="4">
    <source>
        <dbReference type="PIRSR" id="PIRSR001434-2"/>
    </source>
</evidence>
<dbReference type="SUPFAM" id="SSF53383">
    <property type="entry name" value="PLP-dependent transferases"/>
    <property type="match status" value="1"/>
</dbReference>
<dbReference type="Pfam" id="PF01053">
    <property type="entry name" value="Cys_Met_Meta_PP"/>
    <property type="match status" value="1"/>
</dbReference>
<evidence type="ECO:0000256" key="5">
    <source>
        <dbReference type="RuleBase" id="RU362118"/>
    </source>
</evidence>
<dbReference type="CDD" id="cd00614">
    <property type="entry name" value="CGS_like"/>
    <property type="match status" value="1"/>
</dbReference>
<comment type="cofactor">
    <cofactor evidence="1 5">
        <name>pyridoxal 5'-phosphate</name>
        <dbReference type="ChEBI" id="CHEBI:597326"/>
    </cofactor>
</comment>